<reference evidence="1" key="1">
    <citation type="submission" date="2021-06" db="EMBL/GenBank/DDBJ databases">
        <authorList>
            <person name="Kallberg Y."/>
            <person name="Tangrot J."/>
            <person name="Rosling A."/>
        </authorList>
    </citation>
    <scope>NUCLEOTIDE SEQUENCE</scope>
    <source>
        <strain evidence="1">MA453B</strain>
    </source>
</reference>
<dbReference type="Proteomes" id="UP000789405">
    <property type="component" value="Unassembled WGS sequence"/>
</dbReference>
<protein>
    <submittedName>
        <fullName evidence="1">21340_t:CDS:1</fullName>
    </submittedName>
</protein>
<dbReference type="AlphaFoldDB" id="A0A9N8WL18"/>
<organism evidence="1 2">
    <name type="scientific">Dentiscutata erythropus</name>
    <dbReference type="NCBI Taxonomy" id="1348616"/>
    <lineage>
        <taxon>Eukaryota</taxon>
        <taxon>Fungi</taxon>
        <taxon>Fungi incertae sedis</taxon>
        <taxon>Mucoromycota</taxon>
        <taxon>Glomeromycotina</taxon>
        <taxon>Glomeromycetes</taxon>
        <taxon>Diversisporales</taxon>
        <taxon>Gigasporaceae</taxon>
        <taxon>Dentiscutata</taxon>
    </lineage>
</organism>
<evidence type="ECO:0000313" key="1">
    <source>
        <dbReference type="EMBL" id="CAG8490838.1"/>
    </source>
</evidence>
<proteinExistence type="predicted"/>
<sequence length="72" mass="7759">MGHSGSAAWLIITLSPPLIPCLFQPFLDIFDDFKEPGLFGILLTSYSDSPFTIVVGGGHLPSGYIIGSEEFK</sequence>
<name>A0A9N8WL18_9GLOM</name>
<evidence type="ECO:0000313" key="2">
    <source>
        <dbReference type="Proteomes" id="UP000789405"/>
    </source>
</evidence>
<accession>A0A9N8WL18</accession>
<dbReference type="EMBL" id="CAJVPY010000759">
    <property type="protein sequence ID" value="CAG8490838.1"/>
    <property type="molecule type" value="Genomic_DNA"/>
</dbReference>
<gene>
    <name evidence="1" type="ORF">DERYTH_LOCUS2407</name>
</gene>
<keyword evidence="2" id="KW-1185">Reference proteome</keyword>
<comment type="caution">
    <text evidence="1">The sequence shown here is derived from an EMBL/GenBank/DDBJ whole genome shotgun (WGS) entry which is preliminary data.</text>
</comment>